<dbReference type="Pfam" id="PF01590">
    <property type="entry name" value="GAF"/>
    <property type="match status" value="1"/>
</dbReference>
<dbReference type="PROSITE" id="PS50887">
    <property type="entry name" value="GGDEF"/>
    <property type="match status" value="1"/>
</dbReference>
<dbReference type="GO" id="GO:0005886">
    <property type="term" value="C:plasma membrane"/>
    <property type="evidence" value="ECO:0007669"/>
    <property type="project" value="TreeGrafter"/>
</dbReference>
<organism evidence="6 7">
    <name type="scientific">Paraburkholderia caballeronis</name>
    <dbReference type="NCBI Taxonomy" id="416943"/>
    <lineage>
        <taxon>Bacteria</taxon>
        <taxon>Pseudomonadati</taxon>
        <taxon>Pseudomonadota</taxon>
        <taxon>Betaproteobacteria</taxon>
        <taxon>Burkholderiales</taxon>
        <taxon>Burkholderiaceae</taxon>
        <taxon>Paraburkholderia</taxon>
    </lineage>
</organism>
<dbReference type="InterPro" id="IPR013655">
    <property type="entry name" value="PAS_fold_3"/>
</dbReference>
<dbReference type="NCBIfam" id="TIGR00254">
    <property type="entry name" value="GGDEF"/>
    <property type="match status" value="1"/>
</dbReference>
<evidence type="ECO:0000256" key="1">
    <source>
        <dbReference type="ARBA" id="ARBA00012528"/>
    </source>
</evidence>
<dbReference type="Gene3D" id="3.30.70.270">
    <property type="match status" value="1"/>
</dbReference>
<dbReference type="InterPro" id="IPR043128">
    <property type="entry name" value="Rev_trsase/Diguanyl_cyclase"/>
</dbReference>
<dbReference type="GO" id="GO:1902201">
    <property type="term" value="P:negative regulation of bacterial-type flagellum-dependent cell motility"/>
    <property type="evidence" value="ECO:0007669"/>
    <property type="project" value="TreeGrafter"/>
</dbReference>
<dbReference type="InterPro" id="IPR029787">
    <property type="entry name" value="Nucleotide_cyclase"/>
</dbReference>
<dbReference type="NCBIfam" id="TIGR00229">
    <property type="entry name" value="sensory_box"/>
    <property type="match status" value="1"/>
</dbReference>
<dbReference type="SUPFAM" id="SSF55781">
    <property type="entry name" value="GAF domain-like"/>
    <property type="match status" value="1"/>
</dbReference>
<dbReference type="InterPro" id="IPR001610">
    <property type="entry name" value="PAC"/>
</dbReference>
<dbReference type="InterPro" id="IPR000160">
    <property type="entry name" value="GGDEF_dom"/>
</dbReference>
<dbReference type="Proteomes" id="UP000199120">
    <property type="component" value="Unassembled WGS sequence"/>
</dbReference>
<dbReference type="SUPFAM" id="SSF55073">
    <property type="entry name" value="Nucleotide cyclase"/>
    <property type="match status" value="1"/>
</dbReference>
<sequence length="599" mass="65414">MLAPPTSAEAADTVSHAAPAVPAADALLDSLMRLAARYFGVDAACVMPGAPDERWIGAGIDVPLRDALDELRRAIDARDTSEPLVVTDTLAARALVGDLLPTASTLPFRFAAVWPLRAPDGQTVGSLCLLGREPRELTAEDRASLDDFARVAAALAAKPAIDATQRAEAAELRARERLLSLAIAGSGTGVWDRNVVTGEIHYSSGWKAMLGYADDEVSDRIEDSYVRLHPDDVAYVKATMHAHFEGLTPNYEVEHRIRCKDGSYKWICSRGKVVSRDEAGNALRMIGTSTDVTSMRAMSETLRETVSLITSLTNEVPGLVFQCRLRPDGHSFFSYASAGIAEIYELTPDQVATSSACIDALIHPDDFEVYRASLQTSAERLSPWHLEYRVQLPQQGLRWRQGDAKPQRLADGSTLWHGFITDATERKRIEAELHEFATIDSLTRLPNRRHFMAQLEARLASLRRNGAPASAVMMCDLDHFKSINDHWGHAVGDQALRHFADVLRSHLRADDVAGRIGGEEFAVLLGSVDLEGALAVAQRIRLQIAGHPLVIDDDHIRLTVSIGVTEITGVDADAGAALSRSDLALYRAKKNGRNRIESQ</sequence>
<reference evidence="7" key="1">
    <citation type="submission" date="2016-10" db="EMBL/GenBank/DDBJ databases">
        <authorList>
            <person name="Varghese N."/>
            <person name="Submissions S."/>
        </authorList>
    </citation>
    <scope>NUCLEOTIDE SEQUENCE [LARGE SCALE GENOMIC DNA]</scope>
    <source>
        <strain evidence="7">LMG 26416</strain>
    </source>
</reference>
<dbReference type="SUPFAM" id="SSF55785">
    <property type="entry name" value="PYP-like sensor domain (PAS domain)"/>
    <property type="match status" value="2"/>
</dbReference>
<evidence type="ECO:0000313" key="6">
    <source>
        <dbReference type="EMBL" id="SEK97526.1"/>
    </source>
</evidence>
<dbReference type="PANTHER" id="PTHR45138:SF9">
    <property type="entry name" value="DIGUANYLATE CYCLASE DGCM-RELATED"/>
    <property type="match status" value="1"/>
</dbReference>
<dbReference type="InterPro" id="IPR000014">
    <property type="entry name" value="PAS"/>
</dbReference>
<dbReference type="InterPro" id="IPR000700">
    <property type="entry name" value="PAS-assoc_C"/>
</dbReference>
<dbReference type="GO" id="GO:0052621">
    <property type="term" value="F:diguanylate cyclase activity"/>
    <property type="evidence" value="ECO:0007669"/>
    <property type="project" value="UniProtKB-EC"/>
</dbReference>
<feature type="domain" description="PAS" evidence="3">
    <location>
        <begin position="328"/>
        <end position="381"/>
    </location>
</feature>
<dbReference type="PROSITE" id="PS50113">
    <property type="entry name" value="PAC"/>
    <property type="match status" value="1"/>
</dbReference>
<dbReference type="SMART" id="SM00065">
    <property type="entry name" value="GAF"/>
    <property type="match status" value="1"/>
</dbReference>
<dbReference type="Pfam" id="PF00990">
    <property type="entry name" value="GGDEF"/>
    <property type="match status" value="1"/>
</dbReference>
<dbReference type="SMART" id="SM00086">
    <property type="entry name" value="PAC"/>
    <property type="match status" value="2"/>
</dbReference>
<feature type="domain" description="GGDEF" evidence="5">
    <location>
        <begin position="468"/>
        <end position="599"/>
    </location>
</feature>
<gene>
    <name evidence="6" type="ORF">SAMN05192542_104330</name>
</gene>
<dbReference type="InterPro" id="IPR029016">
    <property type="entry name" value="GAF-like_dom_sf"/>
</dbReference>
<dbReference type="OrthoDB" id="9813903at2"/>
<dbReference type="InterPro" id="IPR035965">
    <property type="entry name" value="PAS-like_dom_sf"/>
</dbReference>
<dbReference type="STRING" id="416943.SAMN05445871_3848"/>
<dbReference type="EC" id="2.7.7.65" evidence="1"/>
<feature type="domain" description="PAC" evidence="4">
    <location>
        <begin position="251"/>
        <end position="304"/>
    </location>
</feature>
<evidence type="ECO:0000259" key="5">
    <source>
        <dbReference type="PROSITE" id="PS50887"/>
    </source>
</evidence>
<evidence type="ECO:0000313" key="7">
    <source>
        <dbReference type="Proteomes" id="UP000199120"/>
    </source>
</evidence>
<dbReference type="PANTHER" id="PTHR45138">
    <property type="entry name" value="REGULATORY COMPONENTS OF SENSORY TRANSDUCTION SYSTEM"/>
    <property type="match status" value="1"/>
</dbReference>
<evidence type="ECO:0000259" key="3">
    <source>
        <dbReference type="PROSITE" id="PS50112"/>
    </source>
</evidence>
<dbReference type="InterPro" id="IPR003018">
    <property type="entry name" value="GAF"/>
</dbReference>
<dbReference type="Pfam" id="PF08447">
    <property type="entry name" value="PAS_3"/>
    <property type="match status" value="2"/>
</dbReference>
<keyword evidence="7" id="KW-1185">Reference proteome</keyword>
<dbReference type="GO" id="GO:0043709">
    <property type="term" value="P:cell adhesion involved in single-species biofilm formation"/>
    <property type="evidence" value="ECO:0007669"/>
    <property type="project" value="TreeGrafter"/>
</dbReference>
<dbReference type="EMBL" id="FOAJ01000004">
    <property type="protein sequence ID" value="SEK97526.1"/>
    <property type="molecule type" value="Genomic_DNA"/>
</dbReference>
<accession>A0A1H7LF82</accession>
<dbReference type="CDD" id="cd00130">
    <property type="entry name" value="PAS"/>
    <property type="match status" value="2"/>
</dbReference>
<dbReference type="SMART" id="SM00267">
    <property type="entry name" value="GGDEF"/>
    <property type="match status" value="1"/>
</dbReference>
<comment type="catalytic activity">
    <reaction evidence="2">
        <text>2 GTP = 3',3'-c-di-GMP + 2 diphosphate</text>
        <dbReference type="Rhea" id="RHEA:24898"/>
        <dbReference type="ChEBI" id="CHEBI:33019"/>
        <dbReference type="ChEBI" id="CHEBI:37565"/>
        <dbReference type="ChEBI" id="CHEBI:58805"/>
        <dbReference type="EC" id="2.7.7.65"/>
    </reaction>
</comment>
<dbReference type="FunFam" id="3.30.70.270:FF:000001">
    <property type="entry name" value="Diguanylate cyclase domain protein"/>
    <property type="match status" value="1"/>
</dbReference>
<name>A0A1H7LF82_9BURK</name>
<protein>
    <recommendedName>
        <fullName evidence="1">diguanylate cyclase</fullName>
        <ecNumber evidence="1">2.7.7.65</ecNumber>
    </recommendedName>
</protein>
<evidence type="ECO:0000259" key="4">
    <source>
        <dbReference type="PROSITE" id="PS50113"/>
    </source>
</evidence>
<proteinExistence type="predicted"/>
<dbReference type="Gene3D" id="3.30.450.40">
    <property type="match status" value="1"/>
</dbReference>
<dbReference type="Gene3D" id="3.30.450.20">
    <property type="entry name" value="PAS domain"/>
    <property type="match status" value="2"/>
</dbReference>
<dbReference type="AlphaFoldDB" id="A0A1H7LF82"/>
<evidence type="ECO:0000256" key="2">
    <source>
        <dbReference type="ARBA" id="ARBA00034247"/>
    </source>
</evidence>
<dbReference type="CDD" id="cd01949">
    <property type="entry name" value="GGDEF"/>
    <property type="match status" value="1"/>
</dbReference>
<dbReference type="PROSITE" id="PS50112">
    <property type="entry name" value="PAS"/>
    <property type="match status" value="1"/>
</dbReference>
<dbReference type="InterPro" id="IPR050469">
    <property type="entry name" value="Diguanylate_Cyclase"/>
</dbReference>